<feature type="compositionally biased region" description="Polar residues" evidence="1">
    <location>
        <begin position="214"/>
        <end position="224"/>
    </location>
</feature>
<dbReference type="AlphaFoldDB" id="A0A8H3IXY5"/>
<proteinExistence type="predicted"/>
<feature type="compositionally biased region" description="Polar residues" evidence="1">
    <location>
        <begin position="71"/>
        <end position="84"/>
    </location>
</feature>
<comment type="caution">
    <text evidence="2">The sequence shown here is derived from an EMBL/GenBank/DDBJ whole genome shotgun (WGS) entry which is preliminary data.</text>
</comment>
<reference evidence="2" key="1">
    <citation type="submission" date="2021-03" db="EMBL/GenBank/DDBJ databases">
        <authorList>
            <person name="Tagirdzhanova G."/>
        </authorList>
    </citation>
    <scope>NUCLEOTIDE SEQUENCE</scope>
</reference>
<keyword evidence="3" id="KW-1185">Reference proteome</keyword>
<feature type="compositionally biased region" description="Low complexity" evidence="1">
    <location>
        <begin position="202"/>
        <end position="213"/>
    </location>
</feature>
<evidence type="ECO:0000256" key="1">
    <source>
        <dbReference type="SAM" id="MobiDB-lite"/>
    </source>
</evidence>
<dbReference type="EMBL" id="CAJPDR010000309">
    <property type="protein sequence ID" value="CAF9931644.1"/>
    <property type="molecule type" value="Genomic_DNA"/>
</dbReference>
<feature type="compositionally biased region" description="Polar residues" evidence="1">
    <location>
        <begin position="1"/>
        <end position="15"/>
    </location>
</feature>
<evidence type="ECO:0000313" key="2">
    <source>
        <dbReference type="EMBL" id="CAF9931644.1"/>
    </source>
</evidence>
<name>A0A8H3IXY5_9LECA</name>
<dbReference type="OrthoDB" id="5356135at2759"/>
<evidence type="ECO:0000313" key="3">
    <source>
        <dbReference type="Proteomes" id="UP000664203"/>
    </source>
</evidence>
<dbReference type="Proteomes" id="UP000664203">
    <property type="component" value="Unassembled WGS sequence"/>
</dbReference>
<gene>
    <name evidence="2" type="ORF">ALECFALPRED_005046</name>
</gene>
<protein>
    <submittedName>
        <fullName evidence="2">Uncharacterized protein</fullName>
    </submittedName>
</protein>
<accession>A0A8H3IXY5</accession>
<feature type="region of interest" description="Disordered" evidence="1">
    <location>
        <begin position="1"/>
        <end position="120"/>
    </location>
</feature>
<feature type="compositionally biased region" description="Basic and acidic residues" evidence="1">
    <location>
        <begin position="42"/>
        <end position="63"/>
    </location>
</feature>
<feature type="region of interest" description="Disordered" evidence="1">
    <location>
        <begin position="187"/>
        <end position="224"/>
    </location>
</feature>
<sequence length="386" mass="41886">MSARSASSDAPNFSERSMGKSLADELDGDFEDVSLSPAGSLDRVESPKDSREEIKEDVRRVEDALPEDNEQPTSTQGESTSPTIAGTDPDSPATLAVDEELPPTADTISNTALGQQPPRKSNFVERWSLDEPTSQHESHKKHIRLMASIHNRELIDRGADGFFNMETMPTANDVQRRVQRSKGIAALQRSLAPPQISDTAWSSTGSSQGSSSTAVNSVKQPSTLRQVTFAEPKGRRSNKVEGPYPYITSRRQAASHFSLGRDLIAAGHKKRLSEPSAPTRFVRLPTDPVVSFKRNFGAFGLKVTIPRPELDEYEGDDSGSITSIPDIDSAGGFTFKSPRPEMENEVDSKAQNGLPKIDSGVPGTLGFIDVMRSFIDVLREGTCLGG</sequence>
<organism evidence="2 3">
    <name type="scientific">Alectoria fallacina</name>
    <dbReference type="NCBI Taxonomy" id="1903189"/>
    <lineage>
        <taxon>Eukaryota</taxon>
        <taxon>Fungi</taxon>
        <taxon>Dikarya</taxon>
        <taxon>Ascomycota</taxon>
        <taxon>Pezizomycotina</taxon>
        <taxon>Lecanoromycetes</taxon>
        <taxon>OSLEUM clade</taxon>
        <taxon>Lecanoromycetidae</taxon>
        <taxon>Lecanorales</taxon>
        <taxon>Lecanorineae</taxon>
        <taxon>Parmeliaceae</taxon>
        <taxon>Alectoria</taxon>
    </lineage>
</organism>